<dbReference type="AlphaFoldDB" id="A0A139GUM7"/>
<comment type="caution">
    <text evidence="2">The sequence shown here is derived from an EMBL/GenBank/DDBJ whole genome shotgun (WGS) entry which is preliminary data.</text>
</comment>
<evidence type="ECO:0000313" key="3">
    <source>
        <dbReference type="Proteomes" id="UP000070133"/>
    </source>
</evidence>
<dbReference type="PANTHER" id="PTHR12110">
    <property type="entry name" value="HYDROXYPYRUVATE ISOMERASE"/>
    <property type="match status" value="1"/>
</dbReference>
<dbReference type="InterPro" id="IPR036237">
    <property type="entry name" value="Xyl_isomerase-like_sf"/>
</dbReference>
<dbReference type="Gene3D" id="3.20.20.150">
    <property type="entry name" value="Divalent-metal-dependent TIM barrel enzymes"/>
    <property type="match status" value="1"/>
</dbReference>
<evidence type="ECO:0000259" key="1">
    <source>
        <dbReference type="Pfam" id="PF01261"/>
    </source>
</evidence>
<keyword evidence="3" id="KW-1185">Reference proteome</keyword>
<organism evidence="2 3">
    <name type="scientific">Pseudocercospora eumusae</name>
    <dbReference type="NCBI Taxonomy" id="321146"/>
    <lineage>
        <taxon>Eukaryota</taxon>
        <taxon>Fungi</taxon>
        <taxon>Dikarya</taxon>
        <taxon>Ascomycota</taxon>
        <taxon>Pezizomycotina</taxon>
        <taxon>Dothideomycetes</taxon>
        <taxon>Dothideomycetidae</taxon>
        <taxon>Mycosphaerellales</taxon>
        <taxon>Mycosphaerellaceae</taxon>
        <taxon>Pseudocercospora</taxon>
    </lineage>
</organism>
<proteinExistence type="predicted"/>
<feature type="domain" description="Xylose isomerase-like TIM barrel" evidence="1">
    <location>
        <begin position="25"/>
        <end position="326"/>
    </location>
</feature>
<reference evidence="2 3" key="1">
    <citation type="submission" date="2015-07" db="EMBL/GenBank/DDBJ databases">
        <title>Comparative genomics of the Sigatoka disease complex on banana suggests a link between parallel evolutionary changes in Pseudocercospora fijiensis and Pseudocercospora eumusae and increased virulence on the banana host.</title>
        <authorList>
            <person name="Chang T.-C."/>
            <person name="Salvucci A."/>
            <person name="Crous P.W."/>
            <person name="Stergiopoulos I."/>
        </authorList>
    </citation>
    <scope>NUCLEOTIDE SEQUENCE [LARGE SCALE GENOMIC DNA]</scope>
    <source>
        <strain evidence="2 3">CBS 114824</strain>
    </source>
</reference>
<gene>
    <name evidence="2" type="ORF">AC578_1692</name>
</gene>
<evidence type="ECO:0000313" key="2">
    <source>
        <dbReference type="EMBL" id="KXS93891.1"/>
    </source>
</evidence>
<dbReference type="STRING" id="321146.A0A139GUM7"/>
<dbReference type="InterPro" id="IPR013022">
    <property type="entry name" value="Xyl_isomerase-like_TIM-brl"/>
</dbReference>
<dbReference type="SUPFAM" id="SSF51658">
    <property type="entry name" value="Xylose isomerase-like"/>
    <property type="match status" value="1"/>
</dbReference>
<dbReference type="Proteomes" id="UP000070133">
    <property type="component" value="Unassembled WGS sequence"/>
</dbReference>
<dbReference type="PANTHER" id="PTHR12110:SF21">
    <property type="entry name" value="XYLOSE ISOMERASE-LIKE TIM BARREL DOMAIN-CONTAINING PROTEIN"/>
    <property type="match status" value="1"/>
</dbReference>
<accession>A0A139GUM7</accession>
<dbReference type="OrthoDB" id="5360893at2759"/>
<name>A0A139GUM7_9PEZI</name>
<protein>
    <recommendedName>
        <fullName evidence="1">Xylose isomerase-like TIM barrel domain-containing protein</fullName>
    </recommendedName>
</protein>
<dbReference type="EMBL" id="LFZN01000366">
    <property type="protein sequence ID" value="KXS93891.1"/>
    <property type="molecule type" value="Genomic_DNA"/>
</dbReference>
<sequence length="355" mass="40048">MLCRPAICSHSLGRAWVHDLPSKLDQAARYGFDIELFYEDLYYVAKDLPGGATSENHIQAARYVRTLCDERGIAIICLQPFMHYDGLIDRERHAERVEEMKLWIELAHILGTDLIAIPSTCLPDDQVSGDRDLITKDMQEVADLGAPEGIRFAYEALCWGTHIDTWEDVWDIVKRVDRPNFGICLDTYNMAGRVYADPTSPTGKSPTADADMAASLKRLIQSVDVNKIAFVQVVDAERLAEPLLQGHEFYDPEQCPRMSWSRNCRLFYGEEDRGAYLPVRDILKAIIVDLGYTGYLSAELFNRSLTSADVHVPEDHAQRAAESWRKILADFDVSHEAQKMGSTRPVTEGAPRAQL</sequence>
<dbReference type="Pfam" id="PF01261">
    <property type="entry name" value="AP_endonuc_2"/>
    <property type="match status" value="1"/>
</dbReference>
<dbReference type="InterPro" id="IPR050312">
    <property type="entry name" value="IolE/XylAMocC-like"/>
</dbReference>